<dbReference type="InterPro" id="IPR006527">
    <property type="entry name" value="F-box-assoc_dom_typ1"/>
</dbReference>
<dbReference type="PANTHER" id="PTHR35546">
    <property type="entry name" value="F-BOX PROTEIN INTERACTION DOMAIN PROTEIN-RELATED"/>
    <property type="match status" value="1"/>
</dbReference>
<dbReference type="EMBL" id="PDCK01000043">
    <property type="protein sequence ID" value="PRQ33613.1"/>
    <property type="molecule type" value="Genomic_DNA"/>
</dbReference>
<organism evidence="3 4">
    <name type="scientific">Rosa chinensis</name>
    <name type="common">China rose</name>
    <dbReference type="NCBI Taxonomy" id="74649"/>
    <lineage>
        <taxon>Eukaryota</taxon>
        <taxon>Viridiplantae</taxon>
        <taxon>Streptophyta</taxon>
        <taxon>Embryophyta</taxon>
        <taxon>Tracheophyta</taxon>
        <taxon>Spermatophyta</taxon>
        <taxon>Magnoliopsida</taxon>
        <taxon>eudicotyledons</taxon>
        <taxon>Gunneridae</taxon>
        <taxon>Pentapetalae</taxon>
        <taxon>rosids</taxon>
        <taxon>fabids</taxon>
        <taxon>Rosales</taxon>
        <taxon>Rosaceae</taxon>
        <taxon>Rosoideae</taxon>
        <taxon>Rosoideae incertae sedis</taxon>
        <taxon>Rosa</taxon>
    </lineage>
</organism>
<dbReference type="Proteomes" id="UP000238479">
    <property type="component" value="Chromosome 5"/>
</dbReference>
<dbReference type="NCBIfam" id="TIGR01640">
    <property type="entry name" value="F_box_assoc_1"/>
    <property type="match status" value="1"/>
</dbReference>
<dbReference type="InterPro" id="IPR036047">
    <property type="entry name" value="F-box-like_dom_sf"/>
</dbReference>
<dbReference type="InterPro" id="IPR017451">
    <property type="entry name" value="F-box-assoc_interact_dom"/>
</dbReference>
<proteinExistence type="predicted"/>
<feature type="domain" description="F-box associated beta-propeller type 1" evidence="2">
    <location>
        <begin position="105"/>
        <end position="229"/>
    </location>
</feature>
<dbReference type="SUPFAM" id="SSF81383">
    <property type="entry name" value="F-box domain"/>
    <property type="match status" value="1"/>
</dbReference>
<gene>
    <name evidence="3" type="ORF">RchiOBHm_Chr5g0059531</name>
</gene>
<comment type="caution">
    <text evidence="3">The sequence shown here is derived from an EMBL/GenBank/DDBJ whole genome shotgun (WGS) entry which is preliminary data.</text>
</comment>
<dbReference type="InterPro" id="IPR001810">
    <property type="entry name" value="F-box_dom"/>
</dbReference>
<accession>A0A2P6QHG5</accession>
<dbReference type="OMA" id="SEYFICN"/>
<sequence length="379" mass="42736">MQSSIAAAETVGHNEDLLKQLLLRLPAKSLTRFKCVSKLWLSLISSPKFCDSHTLRNPIPKFPSAFFLSRTATTDPQFISLLPNTNPNPSKPLDFIPDPQGLQILQSCNGLLLCCSSTDEFTIPSKFYVVNPTTSRFSEIALPPPSPKPVPTRLLSVALAFDPSKSLHYNVVCVSGSGTIPSLHLEIEIEIYSSRTRTWRAGGSTHMWFPSIGKFLPGVYCNGRIHWLSTFCWLVHYDIDEGHYGVVDEPGFSVEKECMCFGESGGRLHLIEMYGSDLNKLHVLEMGKDYSGWFVKYRVDLNLMTPDFPYTPAASCRPFFFLDAEENEEQNPVLVLRIGYKFISYDIRDKSCKTLCDLFIPLLVGWRDAYQYMETLACV</sequence>
<dbReference type="Gramene" id="PRQ33613">
    <property type="protein sequence ID" value="PRQ33613"/>
    <property type="gene ID" value="RchiOBHm_Chr5g0059531"/>
</dbReference>
<evidence type="ECO:0000313" key="4">
    <source>
        <dbReference type="Proteomes" id="UP000238479"/>
    </source>
</evidence>
<evidence type="ECO:0000259" key="2">
    <source>
        <dbReference type="Pfam" id="PF07734"/>
    </source>
</evidence>
<evidence type="ECO:0000259" key="1">
    <source>
        <dbReference type="Pfam" id="PF00646"/>
    </source>
</evidence>
<dbReference type="STRING" id="74649.A0A2P6QHG5"/>
<dbReference type="Pfam" id="PF07734">
    <property type="entry name" value="FBA_1"/>
    <property type="match status" value="1"/>
</dbReference>
<reference evidence="3 4" key="1">
    <citation type="journal article" date="2018" name="Nat. Genet.">
        <title>The Rosa genome provides new insights in the design of modern roses.</title>
        <authorList>
            <person name="Bendahmane M."/>
        </authorList>
    </citation>
    <scope>NUCLEOTIDE SEQUENCE [LARGE SCALE GENOMIC DNA]</scope>
    <source>
        <strain evidence="4">cv. Old Blush</strain>
    </source>
</reference>
<evidence type="ECO:0000313" key="3">
    <source>
        <dbReference type="EMBL" id="PRQ33613.1"/>
    </source>
</evidence>
<dbReference type="Pfam" id="PF00646">
    <property type="entry name" value="F-box"/>
    <property type="match status" value="1"/>
</dbReference>
<protein>
    <submittedName>
        <fullName evidence="3">Putative F-box domain-containing protein</fullName>
    </submittedName>
</protein>
<keyword evidence="4" id="KW-1185">Reference proteome</keyword>
<dbReference type="OrthoDB" id="1138364at2759"/>
<dbReference type="AlphaFoldDB" id="A0A2P6QHG5"/>
<feature type="domain" description="F-box" evidence="1">
    <location>
        <begin position="15"/>
        <end position="50"/>
    </location>
</feature>
<dbReference type="PANTHER" id="PTHR35546:SF115">
    <property type="entry name" value="F-BOX DOMAIN-CONTAINING PROTEIN"/>
    <property type="match status" value="1"/>
</dbReference>
<name>A0A2P6QHG5_ROSCH</name>
<dbReference type="InterPro" id="IPR055290">
    <property type="entry name" value="At3g26010-like"/>
</dbReference>